<name>A0ABP5KLV4_9ACTN</name>
<dbReference type="EMBL" id="BAAANT010000004">
    <property type="protein sequence ID" value="GAA2134125.1"/>
    <property type="molecule type" value="Genomic_DNA"/>
</dbReference>
<dbReference type="RefSeq" id="WP_344461322.1">
    <property type="nucleotide sequence ID" value="NZ_BAAANT010000004.1"/>
</dbReference>
<reference evidence="2" key="1">
    <citation type="journal article" date="2019" name="Int. J. Syst. Evol. Microbiol.">
        <title>The Global Catalogue of Microorganisms (GCM) 10K type strain sequencing project: providing services to taxonomists for standard genome sequencing and annotation.</title>
        <authorList>
            <consortium name="The Broad Institute Genomics Platform"/>
            <consortium name="The Broad Institute Genome Sequencing Center for Infectious Disease"/>
            <person name="Wu L."/>
            <person name="Ma J."/>
        </authorList>
    </citation>
    <scope>NUCLEOTIDE SEQUENCE [LARGE SCALE GENOMIC DNA]</scope>
    <source>
        <strain evidence="2">JCM 14560</strain>
    </source>
</reference>
<evidence type="ECO:0000313" key="2">
    <source>
        <dbReference type="Proteomes" id="UP001422759"/>
    </source>
</evidence>
<protein>
    <submittedName>
        <fullName evidence="1">Uncharacterized protein</fullName>
    </submittedName>
</protein>
<evidence type="ECO:0000313" key="1">
    <source>
        <dbReference type="EMBL" id="GAA2134125.1"/>
    </source>
</evidence>
<gene>
    <name evidence="1" type="ORF">GCM10009760_11080</name>
</gene>
<proteinExistence type="predicted"/>
<accession>A0ABP5KLV4</accession>
<keyword evidence="2" id="KW-1185">Reference proteome</keyword>
<comment type="caution">
    <text evidence="1">The sequence shown here is derived from an EMBL/GenBank/DDBJ whole genome shotgun (WGS) entry which is preliminary data.</text>
</comment>
<dbReference type="Proteomes" id="UP001422759">
    <property type="component" value="Unassembled WGS sequence"/>
</dbReference>
<organism evidence="1 2">
    <name type="scientific">Kitasatospora kazusensis</name>
    <dbReference type="NCBI Taxonomy" id="407974"/>
    <lineage>
        <taxon>Bacteria</taxon>
        <taxon>Bacillati</taxon>
        <taxon>Actinomycetota</taxon>
        <taxon>Actinomycetes</taxon>
        <taxon>Kitasatosporales</taxon>
        <taxon>Streptomycetaceae</taxon>
        <taxon>Kitasatospora</taxon>
    </lineage>
</organism>
<sequence>MRPLCPVGHRARISQKIREEHGDGSTAVATDAGFDAEAVAGMAAKSEEFAASGNRVYLPLAD</sequence>